<dbReference type="InterPro" id="IPR011990">
    <property type="entry name" value="TPR-like_helical_dom_sf"/>
</dbReference>
<reference evidence="1 2" key="1">
    <citation type="journal article" date="2016" name="Nat. Commun.">
        <title>Thousands of microbial genomes shed light on interconnected biogeochemical processes in an aquifer system.</title>
        <authorList>
            <person name="Anantharaman K."/>
            <person name="Brown C.T."/>
            <person name="Hug L.A."/>
            <person name="Sharon I."/>
            <person name="Castelle C.J."/>
            <person name="Probst A.J."/>
            <person name="Thomas B.C."/>
            <person name="Singh A."/>
            <person name="Wilkins M.J."/>
            <person name="Karaoz U."/>
            <person name="Brodie E.L."/>
            <person name="Williams K.H."/>
            <person name="Hubbard S.S."/>
            <person name="Banfield J.F."/>
        </authorList>
    </citation>
    <scope>NUCLEOTIDE SEQUENCE [LARGE SCALE GENOMIC DNA]</scope>
    <source>
        <strain evidence="2">RIFCSPLOWO2_12_FULL_64_10</strain>
    </source>
</reference>
<gene>
    <name evidence="1" type="ORF">A3F84_12525</name>
</gene>
<evidence type="ECO:0000313" key="2">
    <source>
        <dbReference type="Proteomes" id="UP000178606"/>
    </source>
</evidence>
<protein>
    <recommendedName>
        <fullName evidence="3">Tetratricopeptide repeat protein</fullName>
    </recommendedName>
</protein>
<dbReference type="Pfam" id="PF13424">
    <property type="entry name" value="TPR_12"/>
    <property type="match status" value="1"/>
</dbReference>
<organism evidence="1 2">
    <name type="scientific">Handelsmanbacteria sp. (strain RIFCSPLOWO2_12_FULL_64_10)</name>
    <dbReference type="NCBI Taxonomy" id="1817868"/>
    <lineage>
        <taxon>Bacteria</taxon>
        <taxon>Candidatus Handelsmaniibacteriota</taxon>
    </lineage>
</organism>
<comment type="caution">
    <text evidence="1">The sequence shown here is derived from an EMBL/GenBank/DDBJ whole genome shotgun (WGS) entry which is preliminary data.</text>
</comment>
<accession>A0A1F6CCZ1</accession>
<dbReference type="Gene3D" id="1.25.40.10">
    <property type="entry name" value="Tetratricopeptide repeat domain"/>
    <property type="match status" value="1"/>
</dbReference>
<name>A0A1F6CCZ1_HANXR</name>
<dbReference type="AlphaFoldDB" id="A0A1F6CCZ1"/>
<proteinExistence type="predicted"/>
<evidence type="ECO:0008006" key="3">
    <source>
        <dbReference type="Google" id="ProtNLM"/>
    </source>
</evidence>
<dbReference type="EMBL" id="MFKF01000285">
    <property type="protein sequence ID" value="OGG46782.1"/>
    <property type="molecule type" value="Genomic_DNA"/>
</dbReference>
<dbReference type="Proteomes" id="UP000178606">
    <property type="component" value="Unassembled WGS sequence"/>
</dbReference>
<sequence length="62" mass="6915">MFKESLTILENTLGPDHPHVATSLENYVVLLRKTNQPAEAAKLEARAKAIREKQTYPPSPLS</sequence>
<evidence type="ECO:0000313" key="1">
    <source>
        <dbReference type="EMBL" id="OGG46782.1"/>
    </source>
</evidence>